<reference evidence="1 2" key="1">
    <citation type="submission" date="2019-08" db="EMBL/GenBank/DDBJ databases">
        <title>Whole genome of Aphis craccivora.</title>
        <authorList>
            <person name="Voronova N.V."/>
            <person name="Shulinski R.S."/>
            <person name="Bandarenka Y.V."/>
            <person name="Zhorov D.G."/>
            <person name="Warner D."/>
        </authorList>
    </citation>
    <scope>NUCLEOTIDE SEQUENCE [LARGE SCALE GENOMIC DNA]</scope>
    <source>
        <strain evidence="1">180601</strain>
        <tissue evidence="1">Whole Body</tissue>
    </source>
</reference>
<keyword evidence="2" id="KW-1185">Reference proteome</keyword>
<protein>
    <submittedName>
        <fullName evidence="1">Uncharacterized protein</fullName>
    </submittedName>
</protein>
<comment type="caution">
    <text evidence="1">The sequence shown here is derived from an EMBL/GenBank/DDBJ whole genome shotgun (WGS) entry which is preliminary data.</text>
</comment>
<evidence type="ECO:0000313" key="1">
    <source>
        <dbReference type="EMBL" id="KAF0749261.1"/>
    </source>
</evidence>
<evidence type="ECO:0000313" key="2">
    <source>
        <dbReference type="Proteomes" id="UP000478052"/>
    </source>
</evidence>
<gene>
    <name evidence="1" type="ORF">FWK35_00027831</name>
</gene>
<name>A0A6G0Y4P6_APHCR</name>
<sequence length="36" mass="4053">MVYLKYAPVTSVDVLHMKTFYLPAVAASSLKILRII</sequence>
<dbReference type="AlphaFoldDB" id="A0A6G0Y4P6"/>
<dbReference type="Proteomes" id="UP000478052">
    <property type="component" value="Unassembled WGS sequence"/>
</dbReference>
<proteinExistence type="predicted"/>
<dbReference type="EMBL" id="VUJU01006165">
    <property type="protein sequence ID" value="KAF0749261.1"/>
    <property type="molecule type" value="Genomic_DNA"/>
</dbReference>
<accession>A0A6G0Y4P6</accession>
<organism evidence="1 2">
    <name type="scientific">Aphis craccivora</name>
    <name type="common">Cowpea aphid</name>
    <dbReference type="NCBI Taxonomy" id="307492"/>
    <lineage>
        <taxon>Eukaryota</taxon>
        <taxon>Metazoa</taxon>
        <taxon>Ecdysozoa</taxon>
        <taxon>Arthropoda</taxon>
        <taxon>Hexapoda</taxon>
        <taxon>Insecta</taxon>
        <taxon>Pterygota</taxon>
        <taxon>Neoptera</taxon>
        <taxon>Paraneoptera</taxon>
        <taxon>Hemiptera</taxon>
        <taxon>Sternorrhyncha</taxon>
        <taxon>Aphidomorpha</taxon>
        <taxon>Aphidoidea</taxon>
        <taxon>Aphididae</taxon>
        <taxon>Aphidini</taxon>
        <taxon>Aphis</taxon>
        <taxon>Aphis</taxon>
    </lineage>
</organism>